<dbReference type="Pfam" id="PF00850">
    <property type="entry name" value="Hist_deacetyl"/>
    <property type="match status" value="1"/>
</dbReference>
<evidence type="ECO:0000313" key="7">
    <source>
        <dbReference type="Proteomes" id="UP000600171"/>
    </source>
</evidence>
<dbReference type="CDD" id="cd09994">
    <property type="entry name" value="HDAC_AcuC_like"/>
    <property type="match status" value="1"/>
</dbReference>
<evidence type="ECO:0000256" key="1">
    <source>
        <dbReference type="ARBA" id="ARBA00005101"/>
    </source>
</evidence>
<dbReference type="SUPFAM" id="SSF52768">
    <property type="entry name" value="Arginase/deacetylase"/>
    <property type="match status" value="1"/>
</dbReference>
<dbReference type="PANTHER" id="PTHR10625">
    <property type="entry name" value="HISTONE DEACETYLASE HDAC1-RELATED"/>
    <property type="match status" value="1"/>
</dbReference>
<evidence type="ECO:0000256" key="3">
    <source>
        <dbReference type="ARBA" id="ARBA00020218"/>
    </source>
</evidence>
<evidence type="ECO:0000256" key="2">
    <source>
        <dbReference type="ARBA" id="ARBA00005947"/>
    </source>
</evidence>
<dbReference type="InterPro" id="IPR037138">
    <property type="entry name" value="His_deacetylse_dom_sf"/>
</dbReference>
<dbReference type="GO" id="GO:0040029">
    <property type="term" value="P:epigenetic regulation of gene expression"/>
    <property type="evidence" value="ECO:0007669"/>
    <property type="project" value="TreeGrafter"/>
</dbReference>
<evidence type="ECO:0000256" key="4">
    <source>
        <dbReference type="ARBA" id="ARBA00022627"/>
    </source>
</evidence>
<protein>
    <recommendedName>
        <fullName evidence="3">Acetoin utilization protein AcuC</fullName>
    </recommendedName>
</protein>
<dbReference type="AlphaFoldDB" id="A0A917MSN1"/>
<dbReference type="Proteomes" id="UP000600171">
    <property type="component" value="Unassembled WGS sequence"/>
</dbReference>
<comment type="caution">
    <text evidence="6">The sequence shown here is derived from an EMBL/GenBank/DDBJ whole genome shotgun (WGS) entry which is preliminary data.</text>
</comment>
<dbReference type="GO" id="GO:0045150">
    <property type="term" value="P:acetoin catabolic process"/>
    <property type="evidence" value="ECO:0007669"/>
    <property type="project" value="UniProtKB-KW"/>
</dbReference>
<evidence type="ECO:0000259" key="5">
    <source>
        <dbReference type="Pfam" id="PF00850"/>
    </source>
</evidence>
<dbReference type="Gene3D" id="3.40.800.20">
    <property type="entry name" value="Histone deacetylase domain"/>
    <property type="match status" value="1"/>
</dbReference>
<reference evidence="6 7" key="1">
    <citation type="journal article" date="2014" name="Int. J. Syst. Evol. Microbiol.">
        <title>Complete genome sequence of Corynebacterium casei LMG S-19264T (=DSM 44701T), isolated from a smear-ripened cheese.</title>
        <authorList>
            <consortium name="US DOE Joint Genome Institute (JGI-PGF)"/>
            <person name="Walter F."/>
            <person name="Albersmeier A."/>
            <person name="Kalinowski J."/>
            <person name="Ruckert C."/>
        </authorList>
    </citation>
    <scope>NUCLEOTIDE SEQUENCE [LARGE SCALE GENOMIC DNA]</scope>
    <source>
        <strain evidence="6 7">CCM 8669</strain>
    </source>
</reference>
<evidence type="ECO:0000313" key="6">
    <source>
        <dbReference type="EMBL" id="GGH61091.1"/>
    </source>
</evidence>
<sequence>MGMSFTDKCSPVPTAIFWDPAMCQYYFGDYHPMHPSRLDATERLARSMGVFDLPQVREERPPVASDAELELAHDPDYIRAVRAISEDPTLSIPDSGLGTEDTPGYAGVHTASARLAGGSLLAAQMILDEDAVHAVNFGGGMHHADRNKASGFCIYNDCAVAIQHLLNSGVRRIAYIDVDAHHGDGVQNIFWDNPNVMTFSLHESGMTLFPGTGFCNESGPEGLASGTSVNIALPASVSDSGWIRAFDAVVPPLLREFQPEIIVSQHGCDSHTKDDMSHLNISIEAQREIMAYVGQLAHELCEDRWIATGGGGYSIYDAVPRSWTHMMAVAAGAPLSVNSATPTSWRTYMKEKYDISPPIAMGDHADIWWASWEVGFNPADEVDRAVMATRKEIFPNWGLDPWYD</sequence>
<feature type="domain" description="Histone deacetylase" evidence="5">
    <location>
        <begin position="31"/>
        <end position="329"/>
    </location>
</feature>
<dbReference type="InterPro" id="IPR023801">
    <property type="entry name" value="His_deacetylse_dom"/>
</dbReference>
<name>A0A917MSN1_9MICC</name>
<keyword evidence="4" id="KW-0006">Acetoin catabolism</keyword>
<gene>
    <name evidence="6" type="ORF">GCM10007359_09940</name>
</gene>
<organism evidence="6 7">
    <name type="scientific">Rothia aerolata</name>
    <dbReference type="NCBI Taxonomy" id="1812262"/>
    <lineage>
        <taxon>Bacteria</taxon>
        <taxon>Bacillati</taxon>
        <taxon>Actinomycetota</taxon>
        <taxon>Actinomycetes</taxon>
        <taxon>Micrococcales</taxon>
        <taxon>Micrococcaceae</taxon>
        <taxon>Rothia</taxon>
    </lineage>
</organism>
<dbReference type="InterPro" id="IPR000286">
    <property type="entry name" value="HDACs"/>
</dbReference>
<dbReference type="PRINTS" id="PR01270">
    <property type="entry name" value="HDASUPER"/>
</dbReference>
<dbReference type="InterPro" id="IPR003085">
    <property type="entry name" value="AcuC"/>
</dbReference>
<proteinExistence type="inferred from homology"/>
<dbReference type="GO" id="GO:0004407">
    <property type="term" value="F:histone deacetylase activity"/>
    <property type="evidence" value="ECO:0007669"/>
    <property type="project" value="TreeGrafter"/>
</dbReference>
<dbReference type="InterPro" id="IPR023696">
    <property type="entry name" value="Ureohydrolase_dom_sf"/>
</dbReference>
<comment type="pathway">
    <text evidence="1">Ketone degradation; acetoin degradation.</text>
</comment>
<dbReference type="PANTHER" id="PTHR10625:SF10">
    <property type="entry name" value="HISTONE DEACETYLASE HDAC1"/>
    <property type="match status" value="1"/>
</dbReference>
<comment type="similarity">
    <text evidence="2">Belongs to the histone deacetylase family.</text>
</comment>
<keyword evidence="7" id="KW-1185">Reference proteome</keyword>
<dbReference type="EMBL" id="BMDC01000001">
    <property type="protein sequence ID" value="GGH61091.1"/>
    <property type="molecule type" value="Genomic_DNA"/>
</dbReference>
<accession>A0A917MSN1</accession>
<dbReference type="PRINTS" id="PR01272">
    <property type="entry name" value="ACUCPROTEIN"/>
</dbReference>